<organism evidence="2 3">
    <name type="scientific">Sphaerisporangium rufum</name>
    <dbReference type="NCBI Taxonomy" id="1381558"/>
    <lineage>
        <taxon>Bacteria</taxon>
        <taxon>Bacillati</taxon>
        <taxon>Actinomycetota</taxon>
        <taxon>Actinomycetes</taxon>
        <taxon>Streptosporangiales</taxon>
        <taxon>Streptosporangiaceae</taxon>
        <taxon>Sphaerisporangium</taxon>
    </lineage>
</organism>
<dbReference type="EMBL" id="BOOU01000014">
    <property type="protein sequence ID" value="GII76270.1"/>
    <property type="molecule type" value="Genomic_DNA"/>
</dbReference>
<dbReference type="InterPro" id="IPR027843">
    <property type="entry name" value="DUF4440"/>
</dbReference>
<dbReference type="SUPFAM" id="SSF54427">
    <property type="entry name" value="NTF2-like"/>
    <property type="match status" value="1"/>
</dbReference>
<gene>
    <name evidence="2" type="ORF">Sru01_12520</name>
</gene>
<dbReference type="InterPro" id="IPR032710">
    <property type="entry name" value="NTF2-like_dom_sf"/>
</dbReference>
<evidence type="ECO:0000313" key="3">
    <source>
        <dbReference type="Proteomes" id="UP000655287"/>
    </source>
</evidence>
<dbReference type="AlphaFoldDB" id="A0A919R0Q1"/>
<dbReference type="RefSeq" id="WP_203982901.1">
    <property type="nucleotide sequence ID" value="NZ_BOOU01000014.1"/>
</dbReference>
<name>A0A919R0Q1_9ACTN</name>
<evidence type="ECO:0000259" key="1">
    <source>
        <dbReference type="Pfam" id="PF14534"/>
    </source>
</evidence>
<protein>
    <recommendedName>
        <fullName evidence="1">DUF4440 domain-containing protein</fullName>
    </recommendedName>
</protein>
<sequence length="142" mass="14688">MATPTATATAGVTDADRAAVAGVPGRIVAAWARQDAKAFAEVFTPDGTMILPGIYRKGAADIEGFMAAAFAGPYQGTRVTGTPIDLRFLGQDAALVITEGGVLAPGETEVAAERAIRATWVVTRHEGEWKLAGYQNSPRGAA</sequence>
<dbReference type="Proteomes" id="UP000655287">
    <property type="component" value="Unassembled WGS sequence"/>
</dbReference>
<accession>A0A919R0Q1</accession>
<dbReference type="Pfam" id="PF14534">
    <property type="entry name" value="DUF4440"/>
    <property type="match status" value="1"/>
</dbReference>
<keyword evidence="3" id="KW-1185">Reference proteome</keyword>
<comment type="caution">
    <text evidence="2">The sequence shown here is derived from an EMBL/GenBank/DDBJ whole genome shotgun (WGS) entry which is preliminary data.</text>
</comment>
<proteinExistence type="predicted"/>
<feature type="domain" description="DUF4440" evidence="1">
    <location>
        <begin position="27"/>
        <end position="131"/>
    </location>
</feature>
<dbReference type="NCBIfam" id="TIGR02246">
    <property type="entry name" value="SgcJ/EcaC family oxidoreductase"/>
    <property type="match status" value="1"/>
</dbReference>
<dbReference type="InterPro" id="IPR011944">
    <property type="entry name" value="Steroid_delta5-4_isomerase"/>
</dbReference>
<dbReference type="Gene3D" id="3.10.450.50">
    <property type="match status" value="1"/>
</dbReference>
<evidence type="ECO:0000313" key="2">
    <source>
        <dbReference type="EMBL" id="GII76270.1"/>
    </source>
</evidence>
<reference evidence="2" key="1">
    <citation type="submission" date="2021-01" db="EMBL/GenBank/DDBJ databases">
        <title>Whole genome shotgun sequence of Sphaerisporangium rufum NBRC 109079.</title>
        <authorList>
            <person name="Komaki H."/>
            <person name="Tamura T."/>
        </authorList>
    </citation>
    <scope>NUCLEOTIDE SEQUENCE</scope>
    <source>
        <strain evidence="2">NBRC 109079</strain>
    </source>
</reference>